<evidence type="ECO:0000259" key="1">
    <source>
        <dbReference type="PROSITE" id="PS50075"/>
    </source>
</evidence>
<feature type="domain" description="Carrier" evidence="1">
    <location>
        <begin position="2"/>
        <end position="81"/>
    </location>
</feature>
<keyword evidence="3" id="KW-1185">Reference proteome</keyword>
<dbReference type="Pfam" id="PF00550">
    <property type="entry name" value="PP-binding"/>
    <property type="match status" value="1"/>
</dbReference>
<dbReference type="InterPro" id="IPR009081">
    <property type="entry name" value="PP-bd_ACP"/>
</dbReference>
<reference evidence="2" key="1">
    <citation type="submission" date="2021-06" db="EMBL/GenBank/DDBJ databases">
        <authorList>
            <person name="Lee C.-S."/>
            <person name="Jin L."/>
        </authorList>
    </citation>
    <scope>NUCLEOTIDE SEQUENCE</scope>
    <source>
        <strain evidence="2">Con5</strain>
        <plasmid evidence="2">p1</plasmid>
    </source>
</reference>
<evidence type="ECO:0000313" key="2">
    <source>
        <dbReference type="EMBL" id="QWK92277.1"/>
    </source>
</evidence>
<dbReference type="Proteomes" id="UP000679352">
    <property type="component" value="Plasmid p1"/>
</dbReference>
<gene>
    <name evidence="2" type="ORF">KM031_18480</name>
</gene>
<organism evidence="2 3">
    <name type="scientific">Gemmobacter fulvus</name>
    <dbReference type="NCBI Taxonomy" id="2840474"/>
    <lineage>
        <taxon>Bacteria</taxon>
        <taxon>Pseudomonadati</taxon>
        <taxon>Pseudomonadota</taxon>
        <taxon>Alphaproteobacteria</taxon>
        <taxon>Rhodobacterales</taxon>
        <taxon>Paracoccaceae</taxon>
        <taxon>Gemmobacter</taxon>
    </lineage>
</organism>
<dbReference type="PROSITE" id="PS50075">
    <property type="entry name" value="CARRIER"/>
    <property type="match status" value="1"/>
</dbReference>
<protein>
    <submittedName>
        <fullName evidence="2">Phosphopantetheine-binding protein</fullName>
    </submittedName>
</protein>
<geneLocation type="plasmid" evidence="2 3">
    <name>p1</name>
</geneLocation>
<proteinExistence type="predicted"/>
<dbReference type="KEGG" id="gfu:KM031_18480"/>
<dbReference type="InterPro" id="IPR036736">
    <property type="entry name" value="ACP-like_sf"/>
</dbReference>
<dbReference type="AlphaFoldDB" id="A0A975PA85"/>
<evidence type="ECO:0000313" key="3">
    <source>
        <dbReference type="Proteomes" id="UP000679352"/>
    </source>
</evidence>
<name>A0A975PA85_9RHOB</name>
<accession>A0A975PA85</accession>
<dbReference type="RefSeq" id="WP_215505044.1">
    <property type="nucleotide sequence ID" value="NZ_CP076362.1"/>
</dbReference>
<keyword evidence="2" id="KW-0614">Plasmid</keyword>
<dbReference type="Gene3D" id="1.10.1200.10">
    <property type="entry name" value="ACP-like"/>
    <property type="match status" value="1"/>
</dbReference>
<dbReference type="SUPFAM" id="SSF47336">
    <property type="entry name" value="ACP-like"/>
    <property type="match status" value="1"/>
</dbReference>
<sequence length="87" mass="9481">MQTIQQTIVTALVDLLDMPDGSQIGPDTRLQEELGIDSGLLLELFMLVEERLPQAMIDPAVLRPEQFSTVASFAALIEQSLTAEPVA</sequence>
<dbReference type="EMBL" id="CP076362">
    <property type="protein sequence ID" value="QWK92277.1"/>
    <property type="molecule type" value="Genomic_DNA"/>
</dbReference>